<protein>
    <submittedName>
        <fullName evidence="2">Uncharacterized protein</fullName>
    </submittedName>
</protein>
<feature type="compositionally biased region" description="Low complexity" evidence="1">
    <location>
        <begin position="35"/>
        <end position="51"/>
    </location>
</feature>
<evidence type="ECO:0000256" key="1">
    <source>
        <dbReference type="SAM" id="MobiDB-lite"/>
    </source>
</evidence>
<dbReference type="EMBL" id="CP032419">
    <property type="protein sequence ID" value="AYC34475.1"/>
    <property type="molecule type" value="Genomic_DNA"/>
</dbReference>
<proteinExistence type="predicted"/>
<organism evidence="2 3">
    <name type="scientific">Pseudomonas cavernae</name>
    <dbReference type="NCBI Taxonomy" id="2320867"/>
    <lineage>
        <taxon>Bacteria</taxon>
        <taxon>Pseudomonadati</taxon>
        <taxon>Pseudomonadota</taxon>
        <taxon>Gammaproteobacteria</taxon>
        <taxon>Pseudomonadales</taxon>
        <taxon>Pseudomonadaceae</taxon>
        <taxon>Pseudomonas</taxon>
    </lineage>
</organism>
<accession>A0A385Z5E3</accession>
<sequence length="80" mass="8512">MSSPSLFSTQHDQAQQILDGLSGRESYDEIGVIQPGRSPFRGRGARRAPGPTIADGWAGAHRDIRGPLTVAPCGRLLKGD</sequence>
<evidence type="ECO:0000313" key="2">
    <source>
        <dbReference type="EMBL" id="AYC34475.1"/>
    </source>
</evidence>
<dbReference type="KEGG" id="pcav:D3880_19795"/>
<feature type="region of interest" description="Disordered" evidence="1">
    <location>
        <begin position="32"/>
        <end position="54"/>
    </location>
</feature>
<dbReference type="AlphaFoldDB" id="A0A385Z5E3"/>
<name>A0A385Z5E3_9PSED</name>
<dbReference type="Proteomes" id="UP000265560">
    <property type="component" value="Chromosome"/>
</dbReference>
<keyword evidence="3" id="KW-1185">Reference proteome</keyword>
<evidence type="ECO:0000313" key="3">
    <source>
        <dbReference type="Proteomes" id="UP000265560"/>
    </source>
</evidence>
<reference evidence="3" key="1">
    <citation type="submission" date="2018-09" db="EMBL/GenBank/DDBJ databases">
        <authorList>
            <person name="Zhu H."/>
        </authorList>
    </citation>
    <scope>NUCLEOTIDE SEQUENCE [LARGE SCALE GENOMIC DNA]</scope>
    <source>
        <strain evidence="3">K2W31S-8</strain>
    </source>
</reference>
<gene>
    <name evidence="2" type="ORF">D3880_19795</name>
</gene>